<keyword evidence="5 7" id="KW-1133">Transmembrane helix</keyword>
<evidence type="ECO:0000256" key="7">
    <source>
        <dbReference type="RuleBase" id="RU363032"/>
    </source>
</evidence>
<evidence type="ECO:0000256" key="2">
    <source>
        <dbReference type="ARBA" id="ARBA00022448"/>
    </source>
</evidence>
<gene>
    <name evidence="9" type="ordered locus">Spith_0762</name>
</gene>
<dbReference type="Proteomes" id="UP000007254">
    <property type="component" value="Chromosome"/>
</dbReference>
<dbReference type="STRING" id="869211.Spith_0762"/>
<evidence type="ECO:0000256" key="4">
    <source>
        <dbReference type="ARBA" id="ARBA00022692"/>
    </source>
</evidence>
<feature type="domain" description="ABC transmembrane type-1" evidence="8">
    <location>
        <begin position="73"/>
        <end position="265"/>
    </location>
</feature>
<proteinExistence type="inferred from homology"/>
<dbReference type="SUPFAM" id="SSF161098">
    <property type="entry name" value="MetI-like"/>
    <property type="match status" value="1"/>
</dbReference>
<dbReference type="PROSITE" id="PS50928">
    <property type="entry name" value="ABC_TM1"/>
    <property type="match status" value="1"/>
</dbReference>
<accession>G0GB14</accession>
<keyword evidence="4 7" id="KW-0812">Transmembrane</keyword>
<dbReference type="CDD" id="cd06261">
    <property type="entry name" value="TM_PBP2"/>
    <property type="match status" value="1"/>
</dbReference>
<feature type="transmembrane region" description="Helical" evidence="7">
    <location>
        <begin position="136"/>
        <end position="153"/>
    </location>
</feature>
<keyword evidence="10" id="KW-1185">Reference proteome</keyword>
<dbReference type="HOGENOM" id="CLU_028518_8_0_12"/>
<feature type="transmembrane region" description="Helical" evidence="7">
    <location>
        <begin position="77"/>
        <end position="101"/>
    </location>
</feature>
<dbReference type="PANTHER" id="PTHR43386:SF1">
    <property type="entry name" value="D,D-DIPEPTIDE TRANSPORT SYSTEM PERMEASE PROTEIN DDPC-RELATED"/>
    <property type="match status" value="1"/>
</dbReference>
<dbReference type="InterPro" id="IPR000515">
    <property type="entry name" value="MetI-like"/>
</dbReference>
<organism evidence="9 10">
    <name type="scientific">Winmispira thermophila (strain ATCC 700085 / DSM 6578 / Z-1203)</name>
    <name type="common">Spirochaeta thermophila</name>
    <dbReference type="NCBI Taxonomy" id="869211"/>
    <lineage>
        <taxon>Bacteria</taxon>
        <taxon>Pseudomonadati</taxon>
        <taxon>Spirochaetota</taxon>
        <taxon>Spirochaetia</taxon>
        <taxon>Winmispirales</taxon>
        <taxon>Winmispiraceae</taxon>
        <taxon>Winmispira</taxon>
    </lineage>
</organism>
<keyword evidence="6 7" id="KW-0472">Membrane</keyword>
<dbReference type="InterPro" id="IPR050366">
    <property type="entry name" value="BP-dependent_transpt_permease"/>
</dbReference>
<dbReference type="GO" id="GO:0071916">
    <property type="term" value="F:dipeptide transmembrane transporter activity"/>
    <property type="evidence" value="ECO:0007669"/>
    <property type="project" value="TreeGrafter"/>
</dbReference>
<evidence type="ECO:0000256" key="6">
    <source>
        <dbReference type="ARBA" id="ARBA00023136"/>
    </source>
</evidence>
<feature type="transmembrane region" description="Helical" evidence="7">
    <location>
        <begin position="174"/>
        <end position="192"/>
    </location>
</feature>
<dbReference type="AlphaFoldDB" id="G0GB14"/>
<sequence>MKGATRVLMRSPKFLIGVALLVMVGGFVLIYPFVDIRDPFEMVGLSYEPPSKDFPLGTDNFGRDVLLELAYGTRSSLYVGILAGGIALCIGVVIGLLAGYLGGFWDNILTTVTNMFIVIPSFMILILVSIGLNSRSLLIVGVIIGCTTWPWTARAVRAQTASLRLRDHVHIARISGYGVMRIIVTQILPYIASYVFMAFILQTASGILAEASISMLGLGPYNTISLGTMLNWAIMFEAMGAGAWWAFIPPALLIALFTFALFLINSGLDEIFNPKIRR</sequence>
<feature type="transmembrane region" description="Helical" evidence="7">
    <location>
        <begin position="12"/>
        <end position="34"/>
    </location>
</feature>
<dbReference type="OrthoDB" id="368598at2"/>
<evidence type="ECO:0000256" key="3">
    <source>
        <dbReference type="ARBA" id="ARBA00022475"/>
    </source>
</evidence>
<reference evidence="9 10" key="1">
    <citation type="submission" date="2011-06" db="EMBL/GenBank/DDBJ databases">
        <title>The complete genome of Spirochaeta thermophila DSM 6578.</title>
        <authorList>
            <consortium name="US DOE Joint Genome Institute (JGI-PGF)"/>
            <person name="Lucas S."/>
            <person name="Lapidus A."/>
            <person name="Bruce D."/>
            <person name="Goodwin L."/>
            <person name="Pitluck S."/>
            <person name="Peters L."/>
            <person name="Kyrpides N."/>
            <person name="Mavromatis K."/>
            <person name="Ivanova N."/>
            <person name="Mikailova N."/>
            <person name="Pagani I."/>
            <person name="Chertkov O."/>
            <person name="Detter J.C."/>
            <person name="Tapia R."/>
            <person name="Han C."/>
            <person name="Land M."/>
            <person name="Hauser L."/>
            <person name="Markowitz V."/>
            <person name="Cheng J.-F."/>
            <person name="Hugenholtz P."/>
            <person name="Woyke T."/>
            <person name="Wu D."/>
            <person name="Spring S."/>
            <person name="Merkhoffer B."/>
            <person name="Schneider S."/>
            <person name="Klenk H.-P."/>
            <person name="Eisen J.A."/>
        </authorList>
    </citation>
    <scope>NUCLEOTIDE SEQUENCE [LARGE SCALE GENOMIC DNA]</scope>
    <source>
        <strain evidence="10">ATCC 700085 / DSM 6578 / Z-1203</strain>
    </source>
</reference>
<dbReference type="Pfam" id="PF00528">
    <property type="entry name" value="BPD_transp_1"/>
    <property type="match status" value="1"/>
</dbReference>
<dbReference type="EMBL" id="CP002903">
    <property type="protein sequence ID" value="AEJ61038.1"/>
    <property type="molecule type" value="Genomic_DNA"/>
</dbReference>
<evidence type="ECO:0000313" key="10">
    <source>
        <dbReference type="Proteomes" id="UP000007254"/>
    </source>
</evidence>
<keyword evidence="3" id="KW-1003">Cell membrane</keyword>
<dbReference type="InterPro" id="IPR035906">
    <property type="entry name" value="MetI-like_sf"/>
</dbReference>
<comment type="subcellular location">
    <subcellularLocation>
        <location evidence="1 7">Cell membrane</location>
        <topology evidence="1 7">Multi-pass membrane protein</topology>
    </subcellularLocation>
</comment>
<dbReference type="RefSeq" id="WP_014624415.1">
    <property type="nucleotide sequence ID" value="NC_017583.1"/>
</dbReference>
<protein>
    <submittedName>
        <fullName evidence="9">ABC-type transporter, integral membrane subunit</fullName>
    </submittedName>
</protein>
<feature type="transmembrane region" description="Helical" evidence="7">
    <location>
        <begin position="108"/>
        <end position="130"/>
    </location>
</feature>
<dbReference type="Gene3D" id="1.10.3720.10">
    <property type="entry name" value="MetI-like"/>
    <property type="match status" value="1"/>
</dbReference>
<keyword evidence="2 7" id="KW-0813">Transport</keyword>
<dbReference type="KEGG" id="stq:Spith_0762"/>
<feature type="transmembrane region" description="Helical" evidence="7">
    <location>
        <begin position="253"/>
        <end position="272"/>
    </location>
</feature>
<evidence type="ECO:0000259" key="8">
    <source>
        <dbReference type="PROSITE" id="PS50928"/>
    </source>
</evidence>
<comment type="similarity">
    <text evidence="7">Belongs to the binding-protein-dependent transport system permease family.</text>
</comment>
<evidence type="ECO:0000256" key="5">
    <source>
        <dbReference type="ARBA" id="ARBA00022989"/>
    </source>
</evidence>
<name>G0GB14_WINT7</name>
<dbReference type="PANTHER" id="PTHR43386">
    <property type="entry name" value="OLIGOPEPTIDE TRANSPORT SYSTEM PERMEASE PROTEIN APPC"/>
    <property type="match status" value="1"/>
</dbReference>
<evidence type="ECO:0000256" key="1">
    <source>
        <dbReference type="ARBA" id="ARBA00004651"/>
    </source>
</evidence>
<dbReference type="GO" id="GO:0005886">
    <property type="term" value="C:plasma membrane"/>
    <property type="evidence" value="ECO:0007669"/>
    <property type="project" value="UniProtKB-SubCell"/>
</dbReference>
<evidence type="ECO:0000313" key="9">
    <source>
        <dbReference type="EMBL" id="AEJ61038.1"/>
    </source>
</evidence>